<evidence type="ECO:0000256" key="8">
    <source>
        <dbReference type="ARBA" id="ARBA00023237"/>
    </source>
</evidence>
<gene>
    <name evidence="11" type="ORF">ABFV38_03140</name>
</gene>
<keyword evidence="3" id="KW-0813">Transport</keyword>
<evidence type="ECO:0000256" key="6">
    <source>
        <dbReference type="ARBA" id="ARBA00022729"/>
    </source>
</evidence>
<dbReference type="InterPro" id="IPR037224">
    <property type="entry name" value="PapC_N_sf"/>
</dbReference>
<evidence type="ECO:0000256" key="1">
    <source>
        <dbReference type="ARBA" id="ARBA00004571"/>
    </source>
</evidence>
<evidence type="ECO:0000259" key="9">
    <source>
        <dbReference type="Pfam" id="PF13953"/>
    </source>
</evidence>
<accession>A0AAU7FZ99</accession>
<dbReference type="PANTHER" id="PTHR30451">
    <property type="entry name" value="OUTER MEMBRANE USHER PROTEIN"/>
    <property type="match status" value="1"/>
</dbReference>
<dbReference type="Pfam" id="PF13954">
    <property type="entry name" value="PapC_N"/>
    <property type="match status" value="1"/>
</dbReference>
<evidence type="ECO:0000259" key="10">
    <source>
        <dbReference type="Pfam" id="PF13954"/>
    </source>
</evidence>
<dbReference type="EMBL" id="CP157375">
    <property type="protein sequence ID" value="XBM31120.1"/>
    <property type="molecule type" value="Genomic_DNA"/>
</dbReference>
<dbReference type="NCBIfam" id="NF011832">
    <property type="entry name" value="PRK15304.1"/>
    <property type="match status" value="1"/>
</dbReference>
<dbReference type="SUPFAM" id="SSF141729">
    <property type="entry name" value="FimD N-terminal domain-like"/>
    <property type="match status" value="1"/>
</dbReference>
<keyword evidence="7" id="KW-0472">Membrane</keyword>
<evidence type="ECO:0000313" key="11">
    <source>
        <dbReference type="EMBL" id="XBM31120.1"/>
    </source>
</evidence>
<name>A0AAU7FZ99_9ENTR</name>
<evidence type="ECO:0000256" key="2">
    <source>
        <dbReference type="ARBA" id="ARBA00008064"/>
    </source>
</evidence>
<dbReference type="RefSeq" id="WP_348958477.1">
    <property type="nucleotide sequence ID" value="NZ_CP157375.1"/>
</dbReference>
<keyword evidence="8" id="KW-0998">Cell outer membrane</keyword>
<sequence>MAALLPSSALHASDVDFNTDILATRGISTNLAHYFSEAQRYLPGKHAVQVKINGIEKGSLAVKIGDEGQLCVDDDFISAVGLLPLNISEKETCHDLLKDYPSATIKLMPNTESLEIFVPAEAMDNGFYAARFYSHGGVAGLINYNAFTNYNEYGSGGNSTFSQGNIGTGINIANWTLRSNYILTDDNGTRSAENLYTYAEHVFEEKKMRAQVGQININSALFSGAQITGVQLMPETGLQPNIQVTEVSGIARTNQARVEVRQSGQVIYSSLINAGPFTLPDVPVLRSNVDLDVSVIETDGSTTHFTVPSSALNVIGSNRAEGLNLALGQVRDSGDEKNSPWVFTVSDGTSLTTRLTAVAASVLAEKYQSTGAKLDWSVNENWLISPSVLLSQSRFYDTQRGSKFELSSNILLPAQLTLGVSASQYNSDFRELTEAMDEESQSYENAWNTSLSWNNEYIGSLSLQYSANSGDESSGDSRYLMASWSKSLGRTSLSVNWQHAMSNSETENSTSNNDDLFYVSLIVPLGDDRVSTYMRTQGEKQNYGVQDSGSIGRNLNYNISADRDNQDKSQSFNGNITTNLHYTQLGLSAGLNDGNQHNYSASLGGGIVMHRHGLTFAPFPVKETFGIARLSEPESGIEITTPDGTVWTDYWGQAVVPGLREWQKSQIVINTSSLPQGMDLSNGIQTVSAAYGSFAQVDFQVLNTRRVMLKVKHVNGGWLEKGLSIVDKDSNYIVSVMDNGSVFISDASTTPELYVVDDNMTRLCQIHYTLNEEKDKDAYYEKAEGTCQ</sequence>
<keyword evidence="6" id="KW-0732">Signal</keyword>
<dbReference type="InterPro" id="IPR025949">
    <property type="entry name" value="PapC-like_C"/>
</dbReference>
<dbReference type="InterPro" id="IPR025885">
    <property type="entry name" value="PapC_N"/>
</dbReference>
<dbReference type="Gene3D" id="3.10.20.410">
    <property type="match status" value="1"/>
</dbReference>
<dbReference type="PANTHER" id="PTHR30451:SF8">
    <property type="entry name" value="FIMBRIAL USHER PROTEIN"/>
    <property type="match status" value="1"/>
</dbReference>
<evidence type="ECO:0000256" key="3">
    <source>
        <dbReference type="ARBA" id="ARBA00022448"/>
    </source>
</evidence>
<proteinExistence type="inferred from homology"/>
<dbReference type="InterPro" id="IPR000015">
    <property type="entry name" value="Fimb_usher"/>
</dbReference>
<dbReference type="Gene3D" id="2.60.40.2610">
    <property type="entry name" value="Outer membrane usher protein FimD, plug domain"/>
    <property type="match status" value="1"/>
</dbReference>
<dbReference type="InterPro" id="IPR043142">
    <property type="entry name" value="PapC-like_C_sf"/>
</dbReference>
<evidence type="ECO:0000256" key="4">
    <source>
        <dbReference type="ARBA" id="ARBA00022452"/>
    </source>
</evidence>
<dbReference type="Gene3D" id="2.60.40.3110">
    <property type="match status" value="1"/>
</dbReference>
<dbReference type="GO" id="GO:0015473">
    <property type="term" value="F:fimbrial usher porin activity"/>
    <property type="evidence" value="ECO:0007669"/>
    <property type="project" value="InterPro"/>
</dbReference>
<dbReference type="AlphaFoldDB" id="A0AAU7FZ99"/>
<evidence type="ECO:0000256" key="7">
    <source>
        <dbReference type="ARBA" id="ARBA00023136"/>
    </source>
</evidence>
<dbReference type="InterPro" id="IPR042186">
    <property type="entry name" value="FimD_plug_dom"/>
</dbReference>
<keyword evidence="5" id="KW-0812">Transmembrane</keyword>
<dbReference type="Gene3D" id="2.60.40.2070">
    <property type="match status" value="1"/>
</dbReference>
<dbReference type="Pfam" id="PF00577">
    <property type="entry name" value="Usher"/>
    <property type="match status" value="1"/>
</dbReference>
<evidence type="ECO:0000256" key="5">
    <source>
        <dbReference type="ARBA" id="ARBA00022692"/>
    </source>
</evidence>
<comment type="similarity">
    <text evidence="2">Belongs to the fimbrial export usher family.</text>
</comment>
<comment type="subcellular location">
    <subcellularLocation>
        <location evidence="1">Cell outer membrane</location>
        <topology evidence="1">Multi-pass membrane protein</topology>
    </subcellularLocation>
</comment>
<organism evidence="11">
    <name type="scientific">Enterobacter cloacae complex sp. Mu1197</name>
    <dbReference type="NCBI Taxonomy" id="3152302"/>
    <lineage>
        <taxon>Bacteria</taxon>
        <taxon>Pseudomonadati</taxon>
        <taxon>Pseudomonadota</taxon>
        <taxon>Gammaproteobacteria</taxon>
        <taxon>Enterobacterales</taxon>
        <taxon>Enterobacteriaceae</taxon>
        <taxon>Enterobacter</taxon>
        <taxon>Enterobacter cloacae complex</taxon>
    </lineage>
</organism>
<dbReference type="GO" id="GO:0009297">
    <property type="term" value="P:pilus assembly"/>
    <property type="evidence" value="ECO:0007669"/>
    <property type="project" value="InterPro"/>
</dbReference>
<dbReference type="Pfam" id="PF13953">
    <property type="entry name" value="PapC_C"/>
    <property type="match status" value="1"/>
</dbReference>
<feature type="domain" description="PapC-like C-terminal" evidence="9">
    <location>
        <begin position="708"/>
        <end position="772"/>
    </location>
</feature>
<feature type="domain" description="PapC N-terminal" evidence="10">
    <location>
        <begin position="17"/>
        <end position="146"/>
    </location>
</feature>
<dbReference type="GO" id="GO:0009279">
    <property type="term" value="C:cell outer membrane"/>
    <property type="evidence" value="ECO:0007669"/>
    <property type="project" value="UniProtKB-SubCell"/>
</dbReference>
<protein>
    <submittedName>
        <fullName evidence="11">Fimbrial biogenesis usher protein</fullName>
    </submittedName>
</protein>
<keyword evidence="4" id="KW-1134">Transmembrane beta strand</keyword>
<reference evidence="11" key="1">
    <citation type="submission" date="2024-05" db="EMBL/GenBank/DDBJ databases">
        <title>Copy number flexibility facilitates heteroresistance to increasing antibiotic pressure and threatens the beta-lactam pipeline.</title>
        <authorList>
            <person name="Choby J.E."/>
            <person name="Weiss D.S."/>
        </authorList>
    </citation>
    <scope>NUCLEOTIDE SEQUENCE</scope>
    <source>
        <strain evidence="11">Mu1197</strain>
    </source>
</reference>